<keyword evidence="2" id="KW-1185">Reference proteome</keyword>
<evidence type="ECO:0000313" key="2">
    <source>
        <dbReference type="Proteomes" id="UP000216352"/>
    </source>
</evidence>
<dbReference type="EMBL" id="MWWX01000001">
    <property type="protein sequence ID" value="OZG63481.1"/>
    <property type="molecule type" value="Genomic_DNA"/>
</dbReference>
<dbReference type="STRING" id="1603886.GCA_001895165_01042"/>
<gene>
    <name evidence="1" type="ORF">BLEM_0184</name>
</gene>
<protein>
    <submittedName>
        <fullName evidence="1">Uncharacterized protein</fullName>
    </submittedName>
</protein>
<dbReference type="Proteomes" id="UP000216352">
    <property type="component" value="Unassembled WGS sequence"/>
</dbReference>
<dbReference type="OrthoDB" id="3239392at2"/>
<evidence type="ECO:0000313" key="1">
    <source>
        <dbReference type="EMBL" id="OZG63481.1"/>
    </source>
</evidence>
<dbReference type="AlphaFoldDB" id="A0A261FWC5"/>
<dbReference type="RefSeq" id="WP_072725208.1">
    <property type="nucleotide sequence ID" value="NZ_BDIS01000013.1"/>
</dbReference>
<accession>A0A261FWC5</accession>
<proteinExistence type="predicted"/>
<sequence length="113" mass="12464">MNDPIERHRHISITHTDADGTVTHTDVRITAVTTIHDDQTDDSARMDGAGVASRTVIKATRVDGAGDCFDPTTCCDEREQALIAALRSYLRPEQAPECLMARLRDALDHCCKE</sequence>
<name>A0A261FWC5_9BIFI</name>
<reference evidence="1 2" key="1">
    <citation type="journal article" date="2017" name="BMC Genomics">
        <title>Comparative genomic and phylogenomic analyses of the Bifidobacteriaceae family.</title>
        <authorList>
            <person name="Lugli G.A."/>
            <person name="Milani C."/>
            <person name="Turroni F."/>
            <person name="Duranti S."/>
            <person name="Mancabelli L."/>
            <person name="Mangifesta M."/>
            <person name="Ferrario C."/>
            <person name="Modesto M."/>
            <person name="Mattarelli P."/>
            <person name="Jiri K."/>
            <person name="van Sinderen D."/>
            <person name="Ventura M."/>
        </authorList>
    </citation>
    <scope>NUCLEOTIDE SEQUENCE [LARGE SCALE GENOMIC DNA]</scope>
    <source>
        <strain evidence="1 2">DSM 28807</strain>
    </source>
</reference>
<organism evidence="1 2">
    <name type="scientific">Bifidobacterium lemurum</name>
    <dbReference type="NCBI Taxonomy" id="1603886"/>
    <lineage>
        <taxon>Bacteria</taxon>
        <taxon>Bacillati</taxon>
        <taxon>Actinomycetota</taxon>
        <taxon>Actinomycetes</taxon>
        <taxon>Bifidobacteriales</taxon>
        <taxon>Bifidobacteriaceae</taxon>
        <taxon>Bifidobacterium</taxon>
    </lineage>
</organism>
<comment type="caution">
    <text evidence="1">The sequence shown here is derived from an EMBL/GenBank/DDBJ whole genome shotgun (WGS) entry which is preliminary data.</text>
</comment>